<dbReference type="Pfam" id="PF13095">
    <property type="entry name" value="FTA2"/>
    <property type="match status" value="1"/>
</dbReference>
<dbReference type="EMBL" id="CAWUHD010000045">
    <property type="protein sequence ID" value="CAK7222615.1"/>
    <property type="molecule type" value="Genomic_DNA"/>
</dbReference>
<name>A0ABP0BT89_9PEZI</name>
<keyword evidence="2" id="KW-1185">Reference proteome</keyword>
<reference evidence="1 2" key="1">
    <citation type="submission" date="2024-01" db="EMBL/GenBank/DDBJ databases">
        <authorList>
            <person name="Allen C."/>
            <person name="Tagirdzhanova G."/>
        </authorList>
    </citation>
    <scope>NUCLEOTIDE SEQUENCE [LARGE SCALE GENOMIC DNA]</scope>
</reference>
<dbReference type="InterPro" id="IPR025213">
    <property type="entry name" value="Sim4_Fta2"/>
</dbReference>
<sequence length="430" mass="49567">MYPDWPRSKTDLVPLPQVDGPRLDAFDFHGPQKIEFLEYLGEGSHAHVVEVNIKGKEYALKLFRFLYDSDWLGPGEIPLTEAGAGLTALARYSEPFNCECRAFARLQETGHTYLALECYGYVLLDEEHERVLQEKFQLEFNGNMDDPGLEDMRGRFLGERSGKAPPIRGILKELGKPGDNNEDDPPNLTVAAARKILQDTIAFQQLGIIYLDVRRNQLFDNRFCDLSTAVTIPHFIATPELNPKLSQDEKTMLERETFRISRSDYTSFIQLLLVASLDKRQTSKVLDKIPVFPAADRESGTYTERYNMRSSRRRQQEAVGVFTYVDPRKYDWKATSSKTNGIRRTGKRRRMTAQYRIPAHPQRWYCDFPPEKAQEIKYWFAHQFALEYRVTIGLVFPELAGTGEYLAKKKWEEKQEAKGYGDLDPEVLVI</sequence>
<evidence type="ECO:0000313" key="2">
    <source>
        <dbReference type="Proteomes" id="UP001642482"/>
    </source>
</evidence>
<gene>
    <name evidence="1" type="ORF">SEUCBS140593_004959</name>
</gene>
<organism evidence="1 2">
    <name type="scientific">Sporothrix eucalyptigena</name>
    <dbReference type="NCBI Taxonomy" id="1812306"/>
    <lineage>
        <taxon>Eukaryota</taxon>
        <taxon>Fungi</taxon>
        <taxon>Dikarya</taxon>
        <taxon>Ascomycota</taxon>
        <taxon>Pezizomycotina</taxon>
        <taxon>Sordariomycetes</taxon>
        <taxon>Sordariomycetidae</taxon>
        <taxon>Ophiostomatales</taxon>
        <taxon>Ophiostomataceae</taxon>
        <taxon>Sporothrix</taxon>
    </lineage>
</organism>
<evidence type="ECO:0008006" key="3">
    <source>
        <dbReference type="Google" id="ProtNLM"/>
    </source>
</evidence>
<accession>A0ABP0BT89</accession>
<proteinExistence type="predicted"/>
<evidence type="ECO:0000313" key="1">
    <source>
        <dbReference type="EMBL" id="CAK7222615.1"/>
    </source>
</evidence>
<dbReference type="Proteomes" id="UP001642482">
    <property type="component" value="Unassembled WGS sequence"/>
</dbReference>
<comment type="caution">
    <text evidence="1">The sequence shown here is derived from an EMBL/GenBank/DDBJ whole genome shotgun (WGS) entry which is preliminary data.</text>
</comment>
<protein>
    <recommendedName>
        <fullName evidence="3">Protein kinase domain-containing protein</fullName>
    </recommendedName>
</protein>